<evidence type="ECO:0000256" key="1">
    <source>
        <dbReference type="ARBA" id="ARBA00009636"/>
    </source>
</evidence>
<evidence type="ECO:0000256" key="7">
    <source>
        <dbReference type="ARBA" id="ARBA00049117"/>
    </source>
</evidence>
<dbReference type="InterPro" id="IPR002452">
    <property type="entry name" value="Alpha_tubulin"/>
</dbReference>
<accession>A0ABN9Q7W0</accession>
<dbReference type="SUPFAM" id="SSF52490">
    <property type="entry name" value="Tubulin nucleotide-binding domain-like"/>
    <property type="match status" value="1"/>
</dbReference>
<evidence type="ECO:0000256" key="8">
    <source>
        <dbReference type="SAM" id="MobiDB-lite"/>
    </source>
</evidence>
<dbReference type="Pfam" id="PF00091">
    <property type="entry name" value="Tubulin"/>
    <property type="match status" value="1"/>
</dbReference>
<sequence>MREAICIHIGQAGVQIGNACWELFCLEHGIQPDGQMPSDKTIGGGDDAFNTFFSETGAGKHVPRCVMVDLEPTVVDEVRTGTYRQLFHPEQLISGKEDAANNFARGHYTIGKEIVDLVLDRIRKLADNCTGLQGFMIYNAVGGGTGSGLGCLMLERLSVDYGKKTKCSFTVWACPQVATAVVEPYNTVLCVHSLLEHTDVTIMYDNEALYDICRRNLDIERPTYTNLNRLLAQIISSLTASLRFDGALNVDITEFQTNLVPYPRIHFMLSSYAPVISAEKAYHEQLSVAEITMSVFEPASMFVKCDPRHGKYMACCMMYRGDVVPKDVNAAVATIKTKRTIQFVDWAPRLRLRPRPGRGRLGGGCTHVLATLLPKVQPHLPTKALAGVALGWRSTSHEGLSADRGHMLTRCPGCSQLRDSRCSCYRVGSGGGAKDMQGIQPARGSQPDRWVGQPTYMWECLIKLRPTGMPMCGPSRWLPLQLLACSELLQNPERGSTGWAPRNRSSTQWGSLLRQRDPPRRADPRPRRGPHAGAYSWIGAPRASSAASTISLPQWSLVATWPKSCAPAA</sequence>
<dbReference type="PRINTS" id="PR01162">
    <property type="entry name" value="ALPHATUBULIN"/>
</dbReference>
<proteinExistence type="inferred from homology"/>
<dbReference type="EMBL" id="CAUYUJ010002625">
    <property type="protein sequence ID" value="CAK0801614.1"/>
    <property type="molecule type" value="Genomic_DNA"/>
</dbReference>
<evidence type="ECO:0000256" key="6">
    <source>
        <dbReference type="ARBA" id="ARBA00023134"/>
    </source>
</evidence>
<feature type="domain" description="Tubulin/FtsZ GTPase" evidence="9">
    <location>
        <begin position="49"/>
        <end position="246"/>
    </location>
</feature>
<evidence type="ECO:0000259" key="10">
    <source>
        <dbReference type="SMART" id="SM00865"/>
    </source>
</evidence>
<evidence type="ECO:0000313" key="12">
    <source>
        <dbReference type="Proteomes" id="UP001189429"/>
    </source>
</evidence>
<keyword evidence="5" id="KW-0378">Hydrolase</keyword>
<dbReference type="InterPro" id="IPR017975">
    <property type="entry name" value="Tubulin_CS"/>
</dbReference>
<protein>
    <recommendedName>
        <fullName evidence="13">Tubulin alpha chain</fullName>
    </recommendedName>
</protein>
<dbReference type="PROSITE" id="PS00227">
    <property type="entry name" value="TUBULIN"/>
    <property type="match status" value="1"/>
</dbReference>
<keyword evidence="3" id="KW-0493">Microtubule</keyword>
<organism evidence="11 12">
    <name type="scientific">Prorocentrum cordatum</name>
    <dbReference type="NCBI Taxonomy" id="2364126"/>
    <lineage>
        <taxon>Eukaryota</taxon>
        <taxon>Sar</taxon>
        <taxon>Alveolata</taxon>
        <taxon>Dinophyceae</taxon>
        <taxon>Prorocentrales</taxon>
        <taxon>Prorocentraceae</taxon>
        <taxon>Prorocentrum</taxon>
    </lineage>
</organism>
<feature type="compositionally biased region" description="Basic and acidic residues" evidence="8">
    <location>
        <begin position="514"/>
        <end position="526"/>
    </location>
</feature>
<keyword evidence="2" id="KW-0963">Cytoplasm</keyword>
<dbReference type="Gene3D" id="3.30.1330.20">
    <property type="entry name" value="Tubulin/FtsZ, C-terminal domain"/>
    <property type="match status" value="1"/>
</dbReference>
<evidence type="ECO:0000256" key="4">
    <source>
        <dbReference type="ARBA" id="ARBA00022741"/>
    </source>
</evidence>
<evidence type="ECO:0000313" key="11">
    <source>
        <dbReference type="EMBL" id="CAK0801614.1"/>
    </source>
</evidence>
<dbReference type="InterPro" id="IPR037103">
    <property type="entry name" value="Tubulin/FtsZ-like_C"/>
</dbReference>
<dbReference type="Gene3D" id="3.40.50.1440">
    <property type="entry name" value="Tubulin/FtsZ, GTPase domain"/>
    <property type="match status" value="1"/>
</dbReference>
<dbReference type="InterPro" id="IPR018316">
    <property type="entry name" value="Tubulin/FtsZ_2-layer-sand-dom"/>
</dbReference>
<evidence type="ECO:0000256" key="2">
    <source>
        <dbReference type="ARBA" id="ARBA00022490"/>
    </source>
</evidence>
<dbReference type="InterPro" id="IPR003008">
    <property type="entry name" value="Tubulin_FtsZ_GTPase"/>
</dbReference>
<gene>
    <name evidence="11" type="ORF">PCOR1329_LOCUS9435</name>
</gene>
<keyword evidence="12" id="KW-1185">Reference proteome</keyword>
<dbReference type="InterPro" id="IPR000217">
    <property type="entry name" value="Tubulin"/>
</dbReference>
<comment type="caution">
    <text evidence="11">The sequence shown here is derived from an EMBL/GenBank/DDBJ whole genome shotgun (WGS) entry which is preliminary data.</text>
</comment>
<dbReference type="PANTHER" id="PTHR11588">
    <property type="entry name" value="TUBULIN"/>
    <property type="match status" value="1"/>
</dbReference>
<dbReference type="CDD" id="cd02186">
    <property type="entry name" value="alpha_tubulin"/>
    <property type="match status" value="1"/>
</dbReference>
<reference evidence="11" key="1">
    <citation type="submission" date="2023-10" db="EMBL/GenBank/DDBJ databases">
        <authorList>
            <person name="Chen Y."/>
            <person name="Shah S."/>
            <person name="Dougan E. K."/>
            <person name="Thang M."/>
            <person name="Chan C."/>
        </authorList>
    </citation>
    <scope>NUCLEOTIDE SEQUENCE [LARGE SCALE GENOMIC DNA]</scope>
</reference>
<dbReference type="Proteomes" id="UP001189429">
    <property type="component" value="Unassembled WGS sequence"/>
</dbReference>
<evidence type="ECO:0000256" key="3">
    <source>
        <dbReference type="ARBA" id="ARBA00022701"/>
    </source>
</evidence>
<name>A0ABN9Q7W0_9DINO</name>
<dbReference type="SMART" id="SM00864">
    <property type="entry name" value="Tubulin"/>
    <property type="match status" value="1"/>
</dbReference>
<dbReference type="InterPro" id="IPR036525">
    <property type="entry name" value="Tubulin/FtsZ_GTPase_sf"/>
</dbReference>
<keyword evidence="6" id="KW-0342">GTP-binding</keyword>
<dbReference type="Pfam" id="PF03953">
    <property type="entry name" value="Tubulin_C"/>
    <property type="match status" value="1"/>
</dbReference>
<evidence type="ECO:0000259" key="9">
    <source>
        <dbReference type="SMART" id="SM00864"/>
    </source>
</evidence>
<dbReference type="PRINTS" id="PR01161">
    <property type="entry name" value="TUBULIN"/>
</dbReference>
<dbReference type="SUPFAM" id="SSF55307">
    <property type="entry name" value="Tubulin C-terminal domain-like"/>
    <property type="match status" value="1"/>
</dbReference>
<feature type="region of interest" description="Disordered" evidence="8">
    <location>
        <begin position="494"/>
        <end position="536"/>
    </location>
</feature>
<evidence type="ECO:0000256" key="5">
    <source>
        <dbReference type="ARBA" id="ARBA00022801"/>
    </source>
</evidence>
<evidence type="ECO:0008006" key="13">
    <source>
        <dbReference type="Google" id="ProtNLM"/>
    </source>
</evidence>
<comment type="similarity">
    <text evidence="1">Belongs to the tubulin family.</text>
</comment>
<comment type="catalytic activity">
    <reaction evidence="7">
        <text>GTP + H2O = GDP + phosphate + H(+)</text>
        <dbReference type="Rhea" id="RHEA:19669"/>
        <dbReference type="ChEBI" id="CHEBI:15377"/>
        <dbReference type="ChEBI" id="CHEBI:15378"/>
        <dbReference type="ChEBI" id="CHEBI:37565"/>
        <dbReference type="ChEBI" id="CHEBI:43474"/>
        <dbReference type="ChEBI" id="CHEBI:58189"/>
    </reaction>
    <physiologicalReaction direction="left-to-right" evidence="7">
        <dbReference type="Rhea" id="RHEA:19670"/>
    </physiologicalReaction>
</comment>
<dbReference type="SMART" id="SM00865">
    <property type="entry name" value="Tubulin_C"/>
    <property type="match status" value="1"/>
</dbReference>
<dbReference type="InterPro" id="IPR008280">
    <property type="entry name" value="Tub_FtsZ_C"/>
</dbReference>
<feature type="domain" description="Tubulin/FtsZ 2-layer sandwich" evidence="10">
    <location>
        <begin position="248"/>
        <end position="382"/>
    </location>
</feature>
<keyword evidence="4" id="KW-0547">Nucleotide-binding</keyword>